<evidence type="ECO:0008006" key="6">
    <source>
        <dbReference type="Google" id="ProtNLM"/>
    </source>
</evidence>
<evidence type="ECO:0000259" key="3">
    <source>
        <dbReference type="Pfam" id="PF08240"/>
    </source>
</evidence>
<dbReference type="InterPro" id="IPR050129">
    <property type="entry name" value="Zn_alcohol_dh"/>
</dbReference>
<dbReference type="SUPFAM" id="SSF50129">
    <property type="entry name" value="GroES-like"/>
    <property type="match status" value="1"/>
</dbReference>
<comment type="caution">
    <text evidence="4">The sequence shown here is derived from an EMBL/GenBank/DDBJ whole genome shotgun (WGS) entry which is preliminary data.</text>
</comment>
<dbReference type="CDD" id="cd08261">
    <property type="entry name" value="Zn_ADH7"/>
    <property type="match status" value="1"/>
</dbReference>
<dbReference type="InterPro" id="IPR036291">
    <property type="entry name" value="NAD(P)-bd_dom_sf"/>
</dbReference>
<name>A0A495E8H6_9FLAO</name>
<evidence type="ECO:0000259" key="2">
    <source>
        <dbReference type="Pfam" id="PF00107"/>
    </source>
</evidence>
<evidence type="ECO:0000313" key="4">
    <source>
        <dbReference type="EMBL" id="RKR13230.1"/>
    </source>
</evidence>
<dbReference type="InterPro" id="IPR013154">
    <property type="entry name" value="ADH-like_N"/>
</dbReference>
<evidence type="ECO:0000256" key="1">
    <source>
        <dbReference type="ARBA" id="ARBA00023002"/>
    </source>
</evidence>
<dbReference type="AlphaFoldDB" id="A0A495E8H6"/>
<dbReference type="InterPro" id="IPR011032">
    <property type="entry name" value="GroES-like_sf"/>
</dbReference>
<proteinExistence type="predicted"/>
<dbReference type="RefSeq" id="WP_121067002.1">
    <property type="nucleotide sequence ID" value="NZ_RBIQ01000008.1"/>
</dbReference>
<dbReference type="EMBL" id="RBIQ01000008">
    <property type="protein sequence ID" value="RKR13230.1"/>
    <property type="molecule type" value="Genomic_DNA"/>
</dbReference>
<dbReference type="InterPro" id="IPR013149">
    <property type="entry name" value="ADH-like_C"/>
</dbReference>
<keyword evidence="5" id="KW-1185">Reference proteome</keyword>
<dbReference type="Pfam" id="PF08240">
    <property type="entry name" value="ADH_N"/>
    <property type="match status" value="1"/>
</dbReference>
<accession>A0A495E8H6</accession>
<sequence length="338" mass="36942">MKVVRLKEPGVWEQLEVEKPSDAVSSGNALLKVKKIGVCGTDLHAFKGQQPFFSYPKILGHELAVEVVAVADDVTNVKVGDKCSVEPYYNDIIGQAVRRGKTNCGEHLQVLGVHVDGGMQEYFEYPAKFLHATNSLTDDQLAMIEPLAIGCHAVDRADITHEDIVLVIGAGPIGLGTIQFAQLKGARVIAMDIDDAKLEKCKNITKVKDTINALGNVEEELTTLLNGDLPTVILDATGNSTSMMNTFKYAAAGGTIVFIGLFMGDVMFHDPSFHKKELTLKASRAAMGEDFGRIIRLIEAGKIDATSFITHRMSFDAIPTEFEKLYEKKDLIKAIIEF</sequence>
<dbReference type="PANTHER" id="PTHR43401:SF3">
    <property type="entry name" value="L-GALACTONATE-5-DEHYDROGENASE"/>
    <property type="match status" value="1"/>
</dbReference>
<dbReference type="PANTHER" id="PTHR43401">
    <property type="entry name" value="L-THREONINE 3-DEHYDROGENASE"/>
    <property type="match status" value="1"/>
</dbReference>
<keyword evidence="1" id="KW-0560">Oxidoreductase</keyword>
<dbReference type="OrthoDB" id="9787435at2"/>
<dbReference type="Proteomes" id="UP000269412">
    <property type="component" value="Unassembled WGS sequence"/>
</dbReference>
<evidence type="ECO:0000313" key="5">
    <source>
        <dbReference type="Proteomes" id="UP000269412"/>
    </source>
</evidence>
<reference evidence="4 5" key="1">
    <citation type="submission" date="2018-10" db="EMBL/GenBank/DDBJ databases">
        <title>Genomic Encyclopedia of Archaeal and Bacterial Type Strains, Phase II (KMG-II): from individual species to whole genera.</title>
        <authorList>
            <person name="Goeker M."/>
        </authorList>
    </citation>
    <scope>NUCLEOTIDE SEQUENCE [LARGE SCALE GENOMIC DNA]</scope>
    <source>
        <strain evidence="4 5">DSM 25230</strain>
    </source>
</reference>
<dbReference type="Pfam" id="PF00107">
    <property type="entry name" value="ADH_zinc_N"/>
    <property type="match status" value="1"/>
</dbReference>
<feature type="domain" description="Alcohol dehydrogenase-like N-terminal" evidence="3">
    <location>
        <begin position="26"/>
        <end position="132"/>
    </location>
</feature>
<dbReference type="Gene3D" id="3.40.50.720">
    <property type="entry name" value="NAD(P)-binding Rossmann-like Domain"/>
    <property type="match status" value="1"/>
</dbReference>
<organism evidence="4 5">
    <name type="scientific">Maribacter vaceletii</name>
    <dbReference type="NCBI Taxonomy" id="1206816"/>
    <lineage>
        <taxon>Bacteria</taxon>
        <taxon>Pseudomonadati</taxon>
        <taxon>Bacteroidota</taxon>
        <taxon>Flavobacteriia</taxon>
        <taxon>Flavobacteriales</taxon>
        <taxon>Flavobacteriaceae</taxon>
        <taxon>Maribacter</taxon>
    </lineage>
</organism>
<gene>
    <name evidence="4" type="ORF">CLV91_1945</name>
</gene>
<feature type="domain" description="Alcohol dehydrogenase-like C-terminal" evidence="2">
    <location>
        <begin position="172"/>
        <end position="299"/>
    </location>
</feature>
<protein>
    <recommendedName>
        <fullName evidence="6">2-desacetyl-2-hydroxyethyl bacteriochlorophyllide A dehydrogenase</fullName>
    </recommendedName>
</protein>
<dbReference type="GO" id="GO:0016491">
    <property type="term" value="F:oxidoreductase activity"/>
    <property type="evidence" value="ECO:0007669"/>
    <property type="project" value="UniProtKB-KW"/>
</dbReference>
<dbReference type="Gene3D" id="3.90.180.10">
    <property type="entry name" value="Medium-chain alcohol dehydrogenases, catalytic domain"/>
    <property type="match status" value="1"/>
</dbReference>
<dbReference type="SUPFAM" id="SSF51735">
    <property type="entry name" value="NAD(P)-binding Rossmann-fold domains"/>
    <property type="match status" value="1"/>
</dbReference>